<name>A0AAV9CBF6_ACOCL</name>
<accession>A0AAV9CBF6</accession>
<feature type="region of interest" description="Disordered" evidence="1">
    <location>
        <begin position="1"/>
        <end position="27"/>
    </location>
</feature>
<protein>
    <submittedName>
        <fullName evidence="2">Uncharacterized protein</fullName>
    </submittedName>
</protein>
<keyword evidence="3" id="KW-1185">Reference proteome</keyword>
<evidence type="ECO:0000313" key="2">
    <source>
        <dbReference type="EMBL" id="KAK1286241.1"/>
    </source>
</evidence>
<reference evidence="2" key="1">
    <citation type="journal article" date="2023" name="Nat. Commun.">
        <title>Diploid and tetraploid genomes of Acorus and the evolution of monocots.</title>
        <authorList>
            <person name="Ma L."/>
            <person name="Liu K.W."/>
            <person name="Li Z."/>
            <person name="Hsiao Y.Y."/>
            <person name="Qi Y."/>
            <person name="Fu T."/>
            <person name="Tang G.D."/>
            <person name="Zhang D."/>
            <person name="Sun W.H."/>
            <person name="Liu D.K."/>
            <person name="Li Y."/>
            <person name="Chen G.Z."/>
            <person name="Liu X.D."/>
            <person name="Liao X.Y."/>
            <person name="Jiang Y.T."/>
            <person name="Yu X."/>
            <person name="Hao Y."/>
            <person name="Huang J."/>
            <person name="Zhao X.W."/>
            <person name="Ke S."/>
            <person name="Chen Y.Y."/>
            <person name="Wu W.L."/>
            <person name="Hsu J.L."/>
            <person name="Lin Y.F."/>
            <person name="Huang M.D."/>
            <person name="Li C.Y."/>
            <person name="Huang L."/>
            <person name="Wang Z.W."/>
            <person name="Zhao X."/>
            <person name="Zhong W.Y."/>
            <person name="Peng D.H."/>
            <person name="Ahmad S."/>
            <person name="Lan S."/>
            <person name="Zhang J.S."/>
            <person name="Tsai W.C."/>
            <person name="Van de Peer Y."/>
            <person name="Liu Z.J."/>
        </authorList>
    </citation>
    <scope>NUCLEOTIDE SEQUENCE</scope>
    <source>
        <strain evidence="2">CP</strain>
    </source>
</reference>
<dbReference type="AlphaFoldDB" id="A0AAV9CBF6"/>
<dbReference type="EMBL" id="JAUJYO010000020">
    <property type="protein sequence ID" value="KAK1286241.1"/>
    <property type="molecule type" value="Genomic_DNA"/>
</dbReference>
<sequence>MAEDGVGEEEMAKTEVHHHPSMPMQGPLRPPLGSLLHCFNMVADGKSLPSMYRFDTNVPSNLLQDDFIEDNVPYIEVGS</sequence>
<gene>
    <name evidence="2" type="ORF">QJS10_CPB20g00567</name>
</gene>
<evidence type="ECO:0000313" key="3">
    <source>
        <dbReference type="Proteomes" id="UP001180020"/>
    </source>
</evidence>
<dbReference type="Proteomes" id="UP001180020">
    <property type="component" value="Unassembled WGS sequence"/>
</dbReference>
<organism evidence="2 3">
    <name type="scientific">Acorus calamus</name>
    <name type="common">Sweet flag</name>
    <dbReference type="NCBI Taxonomy" id="4465"/>
    <lineage>
        <taxon>Eukaryota</taxon>
        <taxon>Viridiplantae</taxon>
        <taxon>Streptophyta</taxon>
        <taxon>Embryophyta</taxon>
        <taxon>Tracheophyta</taxon>
        <taxon>Spermatophyta</taxon>
        <taxon>Magnoliopsida</taxon>
        <taxon>Liliopsida</taxon>
        <taxon>Acoraceae</taxon>
        <taxon>Acorus</taxon>
    </lineage>
</organism>
<evidence type="ECO:0000256" key="1">
    <source>
        <dbReference type="SAM" id="MobiDB-lite"/>
    </source>
</evidence>
<comment type="caution">
    <text evidence="2">The sequence shown here is derived from an EMBL/GenBank/DDBJ whole genome shotgun (WGS) entry which is preliminary data.</text>
</comment>
<proteinExistence type="predicted"/>
<reference evidence="2" key="2">
    <citation type="submission" date="2023-06" db="EMBL/GenBank/DDBJ databases">
        <authorList>
            <person name="Ma L."/>
            <person name="Liu K.-W."/>
            <person name="Li Z."/>
            <person name="Hsiao Y.-Y."/>
            <person name="Qi Y."/>
            <person name="Fu T."/>
            <person name="Tang G."/>
            <person name="Zhang D."/>
            <person name="Sun W.-H."/>
            <person name="Liu D.-K."/>
            <person name="Li Y."/>
            <person name="Chen G.-Z."/>
            <person name="Liu X.-D."/>
            <person name="Liao X.-Y."/>
            <person name="Jiang Y.-T."/>
            <person name="Yu X."/>
            <person name="Hao Y."/>
            <person name="Huang J."/>
            <person name="Zhao X.-W."/>
            <person name="Ke S."/>
            <person name="Chen Y.-Y."/>
            <person name="Wu W.-L."/>
            <person name="Hsu J.-L."/>
            <person name="Lin Y.-F."/>
            <person name="Huang M.-D."/>
            <person name="Li C.-Y."/>
            <person name="Huang L."/>
            <person name="Wang Z.-W."/>
            <person name="Zhao X."/>
            <person name="Zhong W.-Y."/>
            <person name="Peng D.-H."/>
            <person name="Ahmad S."/>
            <person name="Lan S."/>
            <person name="Zhang J.-S."/>
            <person name="Tsai W.-C."/>
            <person name="Van De Peer Y."/>
            <person name="Liu Z.-J."/>
        </authorList>
    </citation>
    <scope>NUCLEOTIDE SEQUENCE</scope>
    <source>
        <strain evidence="2">CP</strain>
        <tissue evidence="2">Leaves</tissue>
    </source>
</reference>